<dbReference type="Pfam" id="PF00583">
    <property type="entry name" value="Acetyltransf_1"/>
    <property type="match status" value="1"/>
</dbReference>
<gene>
    <name evidence="2" type="ORF">K8U80_11890</name>
</gene>
<proteinExistence type="predicted"/>
<dbReference type="EC" id="2.3.1.-" evidence="2"/>
<dbReference type="PANTHER" id="PTHR34822">
    <property type="entry name" value="GRPB DOMAIN PROTEIN (AFU_ORTHOLOGUE AFUA_1G01530)"/>
    <property type="match status" value="1"/>
</dbReference>
<dbReference type="InterPro" id="IPR000182">
    <property type="entry name" value="GNAT_dom"/>
</dbReference>
<dbReference type="CDD" id="cd04301">
    <property type="entry name" value="NAT_SF"/>
    <property type="match status" value="1"/>
</dbReference>
<feature type="domain" description="N-acetyltransferase" evidence="1">
    <location>
        <begin position="174"/>
        <end position="327"/>
    </location>
</feature>
<dbReference type="Gene3D" id="3.30.460.10">
    <property type="entry name" value="Beta Polymerase, domain 2"/>
    <property type="match status" value="1"/>
</dbReference>
<sequence>MHVRVEPYSPAWAAQFKAEAARVARALGDALLEVHHIGSTSVPGLAAKPVIDMMPVVRDLTSADARRESLEALGYEWCGEFGIPGRRYLRRSSPSNPDLRLFQLHVFSQDSVDDIRRHLAVRDYLRTHADAARAYGALKERLARRFPEDIDAYCDGKDNFVQHLQRDAVAWMAGRVRSLPVIALRDRPDLIERSAEWFSSIWGVATADYHASMRACVQGRTAIPQWYIVCDNGRIAAGAGVIDNDFHERRDLAPNVCAVYVQPEYRRLGVARRLLDTVCHDMARQGVPHLYLLTDHNGFYERLGWQFTGMVRDDDGELGRMYARRMPDGCTE</sequence>
<dbReference type="PANTHER" id="PTHR34822:SF1">
    <property type="entry name" value="GRPB FAMILY PROTEIN"/>
    <property type="match status" value="1"/>
</dbReference>
<dbReference type="AlphaFoldDB" id="A0A921IQZ9"/>
<keyword evidence="2" id="KW-0808">Transferase</keyword>
<protein>
    <submittedName>
        <fullName evidence="2">GNAT family N-acetyltransferase</fullName>
        <ecNumber evidence="2">2.3.1.-</ecNumber>
    </submittedName>
</protein>
<dbReference type="Pfam" id="PF04229">
    <property type="entry name" value="GrpB"/>
    <property type="match status" value="1"/>
</dbReference>
<dbReference type="InterPro" id="IPR007344">
    <property type="entry name" value="GrpB/CoaE"/>
</dbReference>
<comment type="caution">
    <text evidence="2">The sequence shown here is derived from an EMBL/GenBank/DDBJ whole genome shotgun (WGS) entry which is preliminary data.</text>
</comment>
<evidence type="ECO:0000259" key="1">
    <source>
        <dbReference type="PROSITE" id="PS51186"/>
    </source>
</evidence>
<reference evidence="2" key="2">
    <citation type="submission" date="2021-09" db="EMBL/GenBank/DDBJ databases">
        <authorList>
            <person name="Gilroy R."/>
        </authorList>
    </citation>
    <scope>NUCLEOTIDE SEQUENCE</scope>
    <source>
        <strain evidence="2">ChiGjej2B2-7701</strain>
    </source>
</reference>
<evidence type="ECO:0000313" key="3">
    <source>
        <dbReference type="Proteomes" id="UP000746751"/>
    </source>
</evidence>
<dbReference type="InterPro" id="IPR043519">
    <property type="entry name" value="NT_sf"/>
</dbReference>
<keyword evidence="2" id="KW-0012">Acyltransferase</keyword>
<dbReference type="Proteomes" id="UP000746751">
    <property type="component" value="Unassembled WGS sequence"/>
</dbReference>
<accession>A0A921IQZ9</accession>
<dbReference type="Gene3D" id="3.40.630.30">
    <property type="match status" value="1"/>
</dbReference>
<dbReference type="GO" id="GO:0016747">
    <property type="term" value="F:acyltransferase activity, transferring groups other than amino-acyl groups"/>
    <property type="evidence" value="ECO:0007669"/>
    <property type="project" value="InterPro"/>
</dbReference>
<name>A0A921IQZ9_9ACTN</name>
<dbReference type="EMBL" id="DYVF01000072">
    <property type="protein sequence ID" value="HJG32075.1"/>
    <property type="molecule type" value="Genomic_DNA"/>
</dbReference>
<dbReference type="InterPro" id="IPR016181">
    <property type="entry name" value="Acyl_CoA_acyltransferase"/>
</dbReference>
<dbReference type="SUPFAM" id="SSF81301">
    <property type="entry name" value="Nucleotidyltransferase"/>
    <property type="match status" value="1"/>
</dbReference>
<dbReference type="PROSITE" id="PS51186">
    <property type="entry name" value="GNAT"/>
    <property type="match status" value="1"/>
</dbReference>
<dbReference type="SUPFAM" id="SSF55729">
    <property type="entry name" value="Acyl-CoA N-acyltransferases (Nat)"/>
    <property type="match status" value="1"/>
</dbReference>
<organism evidence="2 3">
    <name type="scientific">Collinsella ihumii</name>
    <dbReference type="NCBI Taxonomy" id="1720204"/>
    <lineage>
        <taxon>Bacteria</taxon>
        <taxon>Bacillati</taxon>
        <taxon>Actinomycetota</taxon>
        <taxon>Coriobacteriia</taxon>
        <taxon>Coriobacteriales</taxon>
        <taxon>Coriobacteriaceae</taxon>
        <taxon>Collinsella</taxon>
    </lineage>
</organism>
<reference evidence="2" key="1">
    <citation type="journal article" date="2021" name="PeerJ">
        <title>Extensive microbial diversity within the chicken gut microbiome revealed by metagenomics and culture.</title>
        <authorList>
            <person name="Gilroy R."/>
            <person name="Ravi A."/>
            <person name="Getino M."/>
            <person name="Pursley I."/>
            <person name="Horton D.L."/>
            <person name="Alikhan N.F."/>
            <person name="Baker D."/>
            <person name="Gharbi K."/>
            <person name="Hall N."/>
            <person name="Watson M."/>
            <person name="Adriaenssens E.M."/>
            <person name="Foster-Nyarko E."/>
            <person name="Jarju S."/>
            <person name="Secka A."/>
            <person name="Antonio M."/>
            <person name="Oren A."/>
            <person name="Chaudhuri R.R."/>
            <person name="La Ragione R."/>
            <person name="Hildebrand F."/>
            <person name="Pallen M.J."/>
        </authorList>
    </citation>
    <scope>NUCLEOTIDE SEQUENCE</scope>
    <source>
        <strain evidence="2">ChiGjej2B2-7701</strain>
    </source>
</reference>
<evidence type="ECO:0000313" key="2">
    <source>
        <dbReference type="EMBL" id="HJG32075.1"/>
    </source>
</evidence>